<keyword evidence="2" id="KW-0677">Repeat</keyword>
<accession>A0A6J1R803</accession>
<reference evidence="4" key="1">
    <citation type="submission" date="2025-08" db="UniProtKB">
        <authorList>
            <consortium name="RefSeq"/>
        </authorList>
    </citation>
    <scope>IDENTIFICATION</scope>
    <source>
        <tissue evidence="4">Whole body</tissue>
    </source>
</reference>
<gene>
    <name evidence="4" type="primary">LOC112465584</name>
</gene>
<dbReference type="GO" id="GO:0032874">
    <property type="term" value="P:positive regulation of stress-activated MAPK cascade"/>
    <property type="evidence" value="ECO:0007669"/>
    <property type="project" value="TreeGrafter"/>
</dbReference>
<sequence length="210" mass="23781">MIYVLGGGTSTESYGFSEIPAFDLKTNSWRILSTHGDTEETMVPAPRRCHGSVQYTDEKSGVTSVVISGGYNGDWVFSDVWRLDLGTLQWTRLRECILPCPVYFHSAALTPEGRMYIFGGIVKMNNKVQRTNAVHSAWLTIPKLSEICWQALNYYYPNLKDSSPDKLLHMGIPLKFVDPHMSTLDPSQAEREPNKFARCLLKRLFGSIRK</sequence>
<dbReference type="InterPro" id="IPR011043">
    <property type="entry name" value="Gal_Oxase/kelch_b-propeller"/>
</dbReference>
<dbReference type="OrthoDB" id="7676067at2759"/>
<name>A0A6J1R803_9HYME</name>
<dbReference type="Gene3D" id="2.120.10.80">
    <property type="entry name" value="Kelch-type beta propeller"/>
    <property type="match status" value="1"/>
</dbReference>
<keyword evidence="1" id="KW-0880">Kelch repeat</keyword>
<keyword evidence="3" id="KW-1185">Reference proteome</keyword>
<dbReference type="Proteomes" id="UP000504618">
    <property type="component" value="Unplaced"/>
</dbReference>
<dbReference type="InterPro" id="IPR052125">
    <property type="entry name" value="KLHDC10"/>
</dbReference>
<evidence type="ECO:0000313" key="3">
    <source>
        <dbReference type="Proteomes" id="UP000504618"/>
    </source>
</evidence>
<dbReference type="AlphaFoldDB" id="A0A6J1R803"/>
<dbReference type="PANTHER" id="PTHR46428:SF1">
    <property type="entry name" value="KELCH DOMAIN-CONTAINING PROTEIN 10"/>
    <property type="match status" value="1"/>
</dbReference>
<evidence type="ECO:0000256" key="1">
    <source>
        <dbReference type="ARBA" id="ARBA00022441"/>
    </source>
</evidence>
<evidence type="ECO:0000256" key="2">
    <source>
        <dbReference type="ARBA" id="ARBA00022737"/>
    </source>
</evidence>
<dbReference type="PANTHER" id="PTHR46428">
    <property type="entry name" value="KELCH DOMAIN-CONTAINING PROTEIN 10"/>
    <property type="match status" value="1"/>
</dbReference>
<dbReference type="RefSeq" id="XP_024888955.1">
    <property type="nucleotide sequence ID" value="XM_025033187.1"/>
</dbReference>
<dbReference type="Pfam" id="PF24681">
    <property type="entry name" value="Kelch_KLHDC2_KLHL20_DRC7"/>
    <property type="match status" value="1"/>
</dbReference>
<evidence type="ECO:0000313" key="4">
    <source>
        <dbReference type="RefSeq" id="XP_024888955.1"/>
    </source>
</evidence>
<organism evidence="3 4">
    <name type="scientific">Temnothorax curvispinosus</name>
    <dbReference type="NCBI Taxonomy" id="300111"/>
    <lineage>
        <taxon>Eukaryota</taxon>
        <taxon>Metazoa</taxon>
        <taxon>Ecdysozoa</taxon>
        <taxon>Arthropoda</taxon>
        <taxon>Hexapoda</taxon>
        <taxon>Insecta</taxon>
        <taxon>Pterygota</taxon>
        <taxon>Neoptera</taxon>
        <taxon>Endopterygota</taxon>
        <taxon>Hymenoptera</taxon>
        <taxon>Apocrita</taxon>
        <taxon>Aculeata</taxon>
        <taxon>Formicoidea</taxon>
        <taxon>Formicidae</taxon>
        <taxon>Myrmicinae</taxon>
        <taxon>Temnothorax</taxon>
    </lineage>
</organism>
<protein>
    <submittedName>
        <fullName evidence="4">Kelch domain-containing protein 10-like</fullName>
    </submittedName>
</protein>
<dbReference type="GeneID" id="112465584"/>
<dbReference type="InterPro" id="IPR015915">
    <property type="entry name" value="Kelch-typ_b-propeller"/>
</dbReference>
<proteinExistence type="predicted"/>
<dbReference type="SUPFAM" id="SSF50965">
    <property type="entry name" value="Galactose oxidase, central domain"/>
    <property type="match status" value="1"/>
</dbReference>